<reference evidence="1" key="1">
    <citation type="journal article" date="2020" name="Stud. Mycol.">
        <title>101 Dothideomycetes genomes: a test case for predicting lifestyles and emergence of pathogens.</title>
        <authorList>
            <person name="Haridas S."/>
            <person name="Albert R."/>
            <person name="Binder M."/>
            <person name="Bloem J."/>
            <person name="Labutti K."/>
            <person name="Salamov A."/>
            <person name="Andreopoulos B."/>
            <person name="Baker S."/>
            <person name="Barry K."/>
            <person name="Bills G."/>
            <person name="Bluhm B."/>
            <person name="Cannon C."/>
            <person name="Castanera R."/>
            <person name="Culley D."/>
            <person name="Daum C."/>
            <person name="Ezra D."/>
            <person name="Gonzalez J."/>
            <person name="Henrissat B."/>
            <person name="Kuo A."/>
            <person name="Liang C."/>
            <person name="Lipzen A."/>
            <person name="Lutzoni F."/>
            <person name="Magnuson J."/>
            <person name="Mondo S."/>
            <person name="Nolan M."/>
            <person name="Ohm R."/>
            <person name="Pangilinan J."/>
            <person name="Park H.-J."/>
            <person name="Ramirez L."/>
            <person name="Alfaro M."/>
            <person name="Sun H."/>
            <person name="Tritt A."/>
            <person name="Yoshinaga Y."/>
            <person name="Zwiers L.-H."/>
            <person name="Turgeon B."/>
            <person name="Goodwin S."/>
            <person name="Spatafora J."/>
            <person name="Crous P."/>
            <person name="Grigoriev I."/>
        </authorList>
    </citation>
    <scope>NUCLEOTIDE SEQUENCE</scope>
    <source>
        <strain evidence="1">ATCC 200398</strain>
    </source>
</reference>
<comment type="caution">
    <text evidence="1">The sequence shown here is derived from an EMBL/GenBank/DDBJ whole genome shotgun (WGS) entry which is preliminary data.</text>
</comment>
<evidence type="ECO:0000313" key="1">
    <source>
        <dbReference type="EMBL" id="KAF2462809.1"/>
    </source>
</evidence>
<dbReference type="Proteomes" id="UP000799755">
    <property type="component" value="Unassembled WGS sequence"/>
</dbReference>
<proteinExistence type="predicted"/>
<protein>
    <submittedName>
        <fullName evidence="1">Acyl-CoA N-acyltransferase</fullName>
    </submittedName>
</protein>
<gene>
    <name evidence="1" type="ORF">BDR25DRAFT_330051</name>
</gene>
<dbReference type="EMBL" id="MU003562">
    <property type="protein sequence ID" value="KAF2462809.1"/>
    <property type="molecule type" value="Genomic_DNA"/>
</dbReference>
<keyword evidence="2" id="KW-1185">Reference proteome</keyword>
<evidence type="ECO:0000313" key="2">
    <source>
        <dbReference type="Proteomes" id="UP000799755"/>
    </source>
</evidence>
<sequence>MPFTVEKCTEADLPRFFEIVSLAFRHDHEYIDSVFPDHDTPAGREAGAERMLATMKADINAIFLKVVNDERKIIAAAKWNIYDGVVPPKPELTGDYWKDGDEKEFAKHMFDGYLVPRCQDIKDSRGNLATLDMLIVDPYYQRQGAGRMLVQWGTAVADRLGVEAVVEAGDYGRGLYAQEGFEVLDKYEVPVPEKWAARRKQWFWWMKRPALAPAPKN</sequence>
<name>A0ACB6Q772_9PLEO</name>
<accession>A0ACB6Q772</accession>
<organism evidence="1 2">
    <name type="scientific">Lindgomyces ingoldianus</name>
    <dbReference type="NCBI Taxonomy" id="673940"/>
    <lineage>
        <taxon>Eukaryota</taxon>
        <taxon>Fungi</taxon>
        <taxon>Dikarya</taxon>
        <taxon>Ascomycota</taxon>
        <taxon>Pezizomycotina</taxon>
        <taxon>Dothideomycetes</taxon>
        <taxon>Pleosporomycetidae</taxon>
        <taxon>Pleosporales</taxon>
        <taxon>Lindgomycetaceae</taxon>
        <taxon>Lindgomyces</taxon>
    </lineage>
</organism>